<sequence length="152" mass="17010">MFDCSERPLRERYLLRRPDARCNTPRFRGSHVGVGEGFRKGLRSHLLRAATAVGRLSGSVARYWTAVRARTYSYSCHLDRSALQASIESQLPVKLSAGAMRTLCLVNICPVIDGQCSCTLHVCQYEVGETGVCCFEVRTIQHELDHDDAPRP</sequence>
<dbReference type="InParanoid" id="A0A5C3P0H9"/>
<organism evidence="1 2">
    <name type="scientific">Polyporus arcularius HHB13444</name>
    <dbReference type="NCBI Taxonomy" id="1314778"/>
    <lineage>
        <taxon>Eukaryota</taxon>
        <taxon>Fungi</taxon>
        <taxon>Dikarya</taxon>
        <taxon>Basidiomycota</taxon>
        <taxon>Agaricomycotina</taxon>
        <taxon>Agaricomycetes</taxon>
        <taxon>Polyporales</taxon>
        <taxon>Polyporaceae</taxon>
        <taxon>Polyporus</taxon>
    </lineage>
</organism>
<proteinExistence type="predicted"/>
<reference evidence="1 2" key="1">
    <citation type="journal article" date="2019" name="Nat. Ecol. Evol.">
        <title>Megaphylogeny resolves global patterns of mushroom evolution.</title>
        <authorList>
            <person name="Varga T."/>
            <person name="Krizsan K."/>
            <person name="Foldi C."/>
            <person name="Dima B."/>
            <person name="Sanchez-Garcia M."/>
            <person name="Sanchez-Ramirez S."/>
            <person name="Szollosi G.J."/>
            <person name="Szarkandi J.G."/>
            <person name="Papp V."/>
            <person name="Albert L."/>
            <person name="Andreopoulos W."/>
            <person name="Angelini C."/>
            <person name="Antonin V."/>
            <person name="Barry K.W."/>
            <person name="Bougher N.L."/>
            <person name="Buchanan P."/>
            <person name="Buyck B."/>
            <person name="Bense V."/>
            <person name="Catcheside P."/>
            <person name="Chovatia M."/>
            <person name="Cooper J."/>
            <person name="Damon W."/>
            <person name="Desjardin D."/>
            <person name="Finy P."/>
            <person name="Geml J."/>
            <person name="Haridas S."/>
            <person name="Hughes K."/>
            <person name="Justo A."/>
            <person name="Karasinski D."/>
            <person name="Kautmanova I."/>
            <person name="Kiss B."/>
            <person name="Kocsube S."/>
            <person name="Kotiranta H."/>
            <person name="LaButti K.M."/>
            <person name="Lechner B.E."/>
            <person name="Liimatainen K."/>
            <person name="Lipzen A."/>
            <person name="Lukacs Z."/>
            <person name="Mihaltcheva S."/>
            <person name="Morgado L.N."/>
            <person name="Niskanen T."/>
            <person name="Noordeloos M.E."/>
            <person name="Ohm R.A."/>
            <person name="Ortiz-Santana B."/>
            <person name="Ovrebo C."/>
            <person name="Racz N."/>
            <person name="Riley R."/>
            <person name="Savchenko A."/>
            <person name="Shiryaev A."/>
            <person name="Soop K."/>
            <person name="Spirin V."/>
            <person name="Szebenyi C."/>
            <person name="Tomsovsky M."/>
            <person name="Tulloss R.E."/>
            <person name="Uehling J."/>
            <person name="Grigoriev I.V."/>
            <person name="Vagvolgyi C."/>
            <person name="Papp T."/>
            <person name="Martin F.M."/>
            <person name="Miettinen O."/>
            <person name="Hibbett D.S."/>
            <person name="Nagy L.G."/>
        </authorList>
    </citation>
    <scope>NUCLEOTIDE SEQUENCE [LARGE SCALE GENOMIC DNA]</scope>
    <source>
        <strain evidence="1 2">HHB13444</strain>
    </source>
</reference>
<dbReference type="Proteomes" id="UP000308197">
    <property type="component" value="Unassembled WGS sequence"/>
</dbReference>
<dbReference type="AlphaFoldDB" id="A0A5C3P0H9"/>
<evidence type="ECO:0000313" key="2">
    <source>
        <dbReference type="Proteomes" id="UP000308197"/>
    </source>
</evidence>
<keyword evidence="2" id="KW-1185">Reference proteome</keyword>
<accession>A0A5C3P0H9</accession>
<gene>
    <name evidence="1" type="ORF">K466DRAFT_313155</name>
</gene>
<name>A0A5C3P0H9_9APHY</name>
<protein>
    <submittedName>
        <fullName evidence="1">Uncharacterized protein</fullName>
    </submittedName>
</protein>
<dbReference type="EMBL" id="ML211521">
    <property type="protein sequence ID" value="TFK82108.1"/>
    <property type="molecule type" value="Genomic_DNA"/>
</dbReference>
<evidence type="ECO:0000313" key="1">
    <source>
        <dbReference type="EMBL" id="TFK82108.1"/>
    </source>
</evidence>